<proteinExistence type="predicted"/>
<sequence length="89" mass="9721">METDESARPNLSRWSHLLVGKASVVQAEEPCVALREPEQQGLRQLHALGMDPVPPLPSGAEDHGWPLMRLTTEVELLGVFQRSGVVVLG</sequence>
<dbReference type="AlphaFoldDB" id="A0A4Z2JCU9"/>
<evidence type="ECO:0000313" key="1">
    <source>
        <dbReference type="EMBL" id="TNN87827.1"/>
    </source>
</evidence>
<comment type="caution">
    <text evidence="1">The sequence shown here is derived from an EMBL/GenBank/DDBJ whole genome shotgun (WGS) entry which is preliminary data.</text>
</comment>
<organism evidence="1 2">
    <name type="scientific">Liparis tanakae</name>
    <name type="common">Tanaka's snailfish</name>
    <dbReference type="NCBI Taxonomy" id="230148"/>
    <lineage>
        <taxon>Eukaryota</taxon>
        <taxon>Metazoa</taxon>
        <taxon>Chordata</taxon>
        <taxon>Craniata</taxon>
        <taxon>Vertebrata</taxon>
        <taxon>Euteleostomi</taxon>
        <taxon>Actinopterygii</taxon>
        <taxon>Neopterygii</taxon>
        <taxon>Teleostei</taxon>
        <taxon>Neoteleostei</taxon>
        <taxon>Acanthomorphata</taxon>
        <taxon>Eupercaria</taxon>
        <taxon>Perciformes</taxon>
        <taxon>Cottioidei</taxon>
        <taxon>Cottales</taxon>
        <taxon>Liparidae</taxon>
        <taxon>Liparis</taxon>
    </lineage>
</organism>
<gene>
    <name evidence="1" type="ORF">EYF80_001791</name>
</gene>
<protein>
    <submittedName>
        <fullName evidence="1">Uncharacterized protein</fullName>
    </submittedName>
</protein>
<dbReference type="EMBL" id="SRLO01000008">
    <property type="protein sequence ID" value="TNN87827.1"/>
    <property type="molecule type" value="Genomic_DNA"/>
</dbReference>
<reference evidence="1 2" key="1">
    <citation type="submission" date="2019-03" db="EMBL/GenBank/DDBJ databases">
        <title>First draft genome of Liparis tanakae, snailfish: a comprehensive survey of snailfish specific genes.</title>
        <authorList>
            <person name="Kim W."/>
            <person name="Song I."/>
            <person name="Jeong J.-H."/>
            <person name="Kim D."/>
            <person name="Kim S."/>
            <person name="Ryu S."/>
            <person name="Song J.Y."/>
            <person name="Lee S.K."/>
        </authorList>
    </citation>
    <scope>NUCLEOTIDE SEQUENCE [LARGE SCALE GENOMIC DNA]</scope>
    <source>
        <tissue evidence="1">Muscle</tissue>
    </source>
</reference>
<keyword evidence="2" id="KW-1185">Reference proteome</keyword>
<accession>A0A4Z2JCU9</accession>
<dbReference type="Proteomes" id="UP000314294">
    <property type="component" value="Unassembled WGS sequence"/>
</dbReference>
<name>A0A4Z2JCU9_9TELE</name>
<evidence type="ECO:0000313" key="2">
    <source>
        <dbReference type="Proteomes" id="UP000314294"/>
    </source>
</evidence>